<gene>
    <name evidence="1" type="ORF">KFK09_024036</name>
</gene>
<dbReference type="Proteomes" id="UP000829196">
    <property type="component" value="Unassembled WGS sequence"/>
</dbReference>
<evidence type="ECO:0000313" key="1">
    <source>
        <dbReference type="EMBL" id="KAI0493909.1"/>
    </source>
</evidence>
<sequence>MVPKQRMHMELNWISKAIHHAKGKVTLEENTTKKREGPDLLLTLVGVEVVRKIQSMATIGRYWKKRI</sequence>
<keyword evidence="2" id="KW-1185">Reference proteome</keyword>
<comment type="caution">
    <text evidence="1">The sequence shown here is derived from an EMBL/GenBank/DDBJ whole genome shotgun (WGS) entry which is preliminary data.</text>
</comment>
<organism evidence="1 2">
    <name type="scientific">Dendrobium nobile</name>
    <name type="common">Orchid</name>
    <dbReference type="NCBI Taxonomy" id="94219"/>
    <lineage>
        <taxon>Eukaryota</taxon>
        <taxon>Viridiplantae</taxon>
        <taxon>Streptophyta</taxon>
        <taxon>Embryophyta</taxon>
        <taxon>Tracheophyta</taxon>
        <taxon>Spermatophyta</taxon>
        <taxon>Magnoliopsida</taxon>
        <taxon>Liliopsida</taxon>
        <taxon>Asparagales</taxon>
        <taxon>Orchidaceae</taxon>
        <taxon>Epidendroideae</taxon>
        <taxon>Malaxideae</taxon>
        <taxon>Dendrobiinae</taxon>
        <taxon>Dendrobium</taxon>
    </lineage>
</organism>
<protein>
    <submittedName>
        <fullName evidence="1">Uncharacterized protein</fullName>
    </submittedName>
</protein>
<reference evidence="1" key="1">
    <citation type="journal article" date="2022" name="Front. Genet.">
        <title>Chromosome-Scale Assembly of the Dendrobium nobile Genome Provides Insights Into the Molecular Mechanism of the Biosynthesis of the Medicinal Active Ingredient of Dendrobium.</title>
        <authorList>
            <person name="Xu Q."/>
            <person name="Niu S.-C."/>
            <person name="Li K.-L."/>
            <person name="Zheng P.-J."/>
            <person name="Zhang X.-J."/>
            <person name="Jia Y."/>
            <person name="Liu Y."/>
            <person name="Niu Y.-X."/>
            <person name="Yu L.-H."/>
            <person name="Chen D.-F."/>
            <person name="Zhang G.-Q."/>
        </authorList>
    </citation>
    <scope>NUCLEOTIDE SEQUENCE</scope>
    <source>
        <tissue evidence="1">Leaf</tissue>
    </source>
</reference>
<dbReference type="AlphaFoldDB" id="A0A8T3ACQ9"/>
<accession>A0A8T3ACQ9</accession>
<proteinExistence type="predicted"/>
<evidence type="ECO:0000313" key="2">
    <source>
        <dbReference type="Proteomes" id="UP000829196"/>
    </source>
</evidence>
<name>A0A8T3ACQ9_DENNO</name>
<dbReference type="EMBL" id="JAGYWB010000017">
    <property type="protein sequence ID" value="KAI0493909.1"/>
    <property type="molecule type" value="Genomic_DNA"/>
</dbReference>